<name>A0A9W9ELN4_9EURO</name>
<organism evidence="2 3">
    <name type="scientific">Penicillium alfredii</name>
    <dbReference type="NCBI Taxonomy" id="1506179"/>
    <lineage>
        <taxon>Eukaryota</taxon>
        <taxon>Fungi</taxon>
        <taxon>Dikarya</taxon>
        <taxon>Ascomycota</taxon>
        <taxon>Pezizomycotina</taxon>
        <taxon>Eurotiomycetes</taxon>
        <taxon>Eurotiomycetidae</taxon>
        <taxon>Eurotiales</taxon>
        <taxon>Aspergillaceae</taxon>
        <taxon>Penicillium</taxon>
    </lineage>
</organism>
<evidence type="ECO:0000256" key="1">
    <source>
        <dbReference type="SAM" id="MobiDB-lite"/>
    </source>
</evidence>
<keyword evidence="3" id="KW-1185">Reference proteome</keyword>
<feature type="region of interest" description="Disordered" evidence="1">
    <location>
        <begin position="25"/>
        <end position="48"/>
    </location>
</feature>
<dbReference type="GeneID" id="81398278"/>
<dbReference type="OrthoDB" id="3595619at2759"/>
<dbReference type="AlphaFoldDB" id="A0A9W9ELN4"/>
<feature type="compositionally biased region" description="Polar residues" evidence="1">
    <location>
        <begin position="412"/>
        <end position="426"/>
    </location>
</feature>
<feature type="compositionally biased region" description="Basic and acidic residues" evidence="1">
    <location>
        <begin position="30"/>
        <end position="46"/>
    </location>
</feature>
<reference evidence="2" key="1">
    <citation type="submission" date="2022-11" db="EMBL/GenBank/DDBJ databases">
        <authorList>
            <person name="Petersen C."/>
        </authorList>
    </citation>
    <scope>NUCLEOTIDE SEQUENCE</scope>
    <source>
        <strain evidence="2">IBT 34128</strain>
    </source>
</reference>
<reference evidence="2" key="2">
    <citation type="journal article" date="2023" name="IMA Fungus">
        <title>Comparative genomic study of the Penicillium genus elucidates a diverse pangenome and 15 lateral gene transfer events.</title>
        <authorList>
            <person name="Petersen C."/>
            <person name="Sorensen T."/>
            <person name="Nielsen M.R."/>
            <person name="Sondergaard T.E."/>
            <person name="Sorensen J.L."/>
            <person name="Fitzpatrick D.A."/>
            <person name="Frisvad J.C."/>
            <person name="Nielsen K.L."/>
        </authorList>
    </citation>
    <scope>NUCLEOTIDE SEQUENCE</scope>
    <source>
        <strain evidence="2">IBT 34128</strain>
    </source>
</reference>
<evidence type="ECO:0000313" key="3">
    <source>
        <dbReference type="Proteomes" id="UP001141434"/>
    </source>
</evidence>
<feature type="compositionally biased region" description="Polar residues" evidence="1">
    <location>
        <begin position="314"/>
        <end position="331"/>
    </location>
</feature>
<protein>
    <submittedName>
        <fullName evidence="2">Uncharacterized protein</fullName>
    </submittedName>
</protein>
<dbReference type="RefSeq" id="XP_056507402.1">
    <property type="nucleotide sequence ID" value="XM_056659109.1"/>
</dbReference>
<dbReference type="Proteomes" id="UP001141434">
    <property type="component" value="Unassembled WGS sequence"/>
</dbReference>
<comment type="caution">
    <text evidence="2">The sequence shown here is derived from an EMBL/GenBank/DDBJ whole genome shotgun (WGS) entry which is preliminary data.</text>
</comment>
<feature type="region of interest" description="Disordered" evidence="1">
    <location>
        <begin position="412"/>
        <end position="433"/>
    </location>
</feature>
<gene>
    <name evidence="2" type="ORF">NUU61_008584</name>
</gene>
<feature type="region of interest" description="Disordered" evidence="1">
    <location>
        <begin position="279"/>
        <end position="333"/>
    </location>
</feature>
<proteinExistence type="predicted"/>
<sequence length="478" mass="53099">MTLAFEQAGSFFTGWIRSCLSCLSPGDDGQTSRRQTEDRGVEREMQVNHTQPHLVPPMKLVVYDDLPSPSVHENRNSLSSWIVESRNFASRTSYRASMSWKRNSMAPASSSTSALRISAPSDFRRVQSFHPPPSPWLPTFQPLELSFHRSGNRLPDLPTFDSFQLADERYRQTLPPPPRTLSPTGIRPRLCQSTFAVPRKPVGSGDHRLSVDVESLIEPPAPVRIASSLIPHFSVVNPVEIPSPDDVEMRPVLGHTRSESEPPRLTADMEWMIPARTAPTPWDMPPQTPPAKQDDEPDFAAITPSRGCPDSRESPSTASSRTMPSQISSLRRPSLPLAENRKTIASFPSLSNRVTQWFFPTATKDPFSPKQVSLPGEHGFMWDRTRTLSGTTVGSTVTTTIIGGAKARNHNSSISSTFTGATTPRTSLRGPSPTLEKDFDAGLCHPTIYEDQQQQYRHSADYAGAYRRYRESTFGLAF</sequence>
<evidence type="ECO:0000313" key="2">
    <source>
        <dbReference type="EMBL" id="KAJ5084005.1"/>
    </source>
</evidence>
<dbReference type="EMBL" id="JAPMSZ010000011">
    <property type="protein sequence ID" value="KAJ5084005.1"/>
    <property type="molecule type" value="Genomic_DNA"/>
</dbReference>
<accession>A0A9W9ELN4</accession>